<dbReference type="GO" id="GO:0005524">
    <property type="term" value="F:ATP binding"/>
    <property type="evidence" value="ECO:0007669"/>
    <property type="project" value="UniProtKB-KW"/>
</dbReference>
<dbReference type="EMBL" id="BMDY01000007">
    <property type="protein sequence ID" value="GGB02713.1"/>
    <property type="molecule type" value="Genomic_DNA"/>
</dbReference>
<evidence type="ECO:0000259" key="4">
    <source>
        <dbReference type="PROSITE" id="PS50893"/>
    </source>
</evidence>
<protein>
    <submittedName>
        <fullName evidence="5">ABC transporter ATP-binding protein</fullName>
    </submittedName>
</protein>
<dbReference type="PANTHER" id="PTHR45772">
    <property type="entry name" value="CONSERVED COMPONENT OF ABC TRANSPORTER FOR NATURAL AMINO ACIDS-RELATED"/>
    <property type="match status" value="1"/>
</dbReference>
<dbReference type="InterPro" id="IPR051120">
    <property type="entry name" value="ABC_AA/LPS_Transport"/>
</dbReference>
<dbReference type="PANTHER" id="PTHR45772:SF8">
    <property type="entry name" value="HIGH-AFFINITY BRANCHED-CHAIN AMINO ACID TRANSPORT ATP-BINDING PROTEIN"/>
    <property type="match status" value="1"/>
</dbReference>
<dbReference type="InterPro" id="IPR027417">
    <property type="entry name" value="P-loop_NTPase"/>
</dbReference>
<accession>A0ABQ1HZT3</accession>
<dbReference type="Gene3D" id="3.40.50.300">
    <property type="entry name" value="P-loop containing nucleotide triphosphate hydrolases"/>
    <property type="match status" value="1"/>
</dbReference>
<dbReference type="RefSeq" id="WP_055734397.1">
    <property type="nucleotide sequence ID" value="NZ_BMDY01000007.1"/>
</dbReference>
<dbReference type="PROSITE" id="PS50893">
    <property type="entry name" value="ABC_TRANSPORTER_2"/>
    <property type="match status" value="1"/>
</dbReference>
<keyword evidence="2" id="KW-0547">Nucleotide-binding</keyword>
<dbReference type="InterPro" id="IPR032823">
    <property type="entry name" value="BCA_ABC_TP_C"/>
</dbReference>
<dbReference type="InterPro" id="IPR003439">
    <property type="entry name" value="ABC_transporter-like_ATP-bd"/>
</dbReference>
<evidence type="ECO:0000313" key="6">
    <source>
        <dbReference type="Proteomes" id="UP000651977"/>
    </source>
</evidence>
<evidence type="ECO:0000313" key="5">
    <source>
        <dbReference type="EMBL" id="GGB02713.1"/>
    </source>
</evidence>
<evidence type="ECO:0000256" key="3">
    <source>
        <dbReference type="ARBA" id="ARBA00022840"/>
    </source>
</evidence>
<sequence>MQQPKQTTARKDFVLSVEGLTVSFDGFKAVDDLSLYVEEKEIRVIIGPNGAGKTTVLDLICGRTKATQGSIKFKQKELTKLKEHQIVHAGVGRKFQNPSIYEDLTVFENLEISYPRGRNVWGALTFKRDQAVQDKIMEIAEMVFLSDKLHDQADLLSHGQKQWLEIGMLLIQDPELLMLDEPVAGMSVAERKQTAALLQSITQQRSVLVIEHDMQFVEDIADRVTVLHQGKVLSEGSMQRVKNDPKVIEVYLGH</sequence>
<comment type="caution">
    <text evidence="5">The sequence shown here is derived from an EMBL/GenBank/DDBJ whole genome shotgun (WGS) entry which is preliminary data.</text>
</comment>
<keyword evidence="6" id="KW-1185">Reference proteome</keyword>
<evidence type="ECO:0000256" key="1">
    <source>
        <dbReference type="ARBA" id="ARBA00022448"/>
    </source>
</evidence>
<dbReference type="Pfam" id="PF00005">
    <property type="entry name" value="ABC_tran"/>
    <property type="match status" value="1"/>
</dbReference>
<dbReference type="CDD" id="cd03219">
    <property type="entry name" value="ABC_Mj1267_LivG_branched"/>
    <property type="match status" value="1"/>
</dbReference>
<organism evidence="5 6">
    <name type="scientific">Agarivorans gilvus</name>
    <dbReference type="NCBI Taxonomy" id="680279"/>
    <lineage>
        <taxon>Bacteria</taxon>
        <taxon>Pseudomonadati</taxon>
        <taxon>Pseudomonadota</taxon>
        <taxon>Gammaproteobacteria</taxon>
        <taxon>Alteromonadales</taxon>
        <taxon>Alteromonadaceae</taxon>
        <taxon>Agarivorans</taxon>
    </lineage>
</organism>
<name>A0ABQ1HZT3_9ALTE</name>
<gene>
    <name evidence="5" type="ORF">GCM10007414_15070</name>
</gene>
<dbReference type="SUPFAM" id="SSF52540">
    <property type="entry name" value="P-loop containing nucleoside triphosphate hydrolases"/>
    <property type="match status" value="1"/>
</dbReference>
<dbReference type="Pfam" id="PF12399">
    <property type="entry name" value="BCA_ABC_TP_C"/>
    <property type="match status" value="1"/>
</dbReference>
<dbReference type="NCBIfam" id="TIGR03411">
    <property type="entry name" value="urea_trans_UrtD"/>
    <property type="match status" value="1"/>
</dbReference>
<dbReference type="Proteomes" id="UP000651977">
    <property type="component" value="Unassembled WGS sequence"/>
</dbReference>
<proteinExistence type="predicted"/>
<keyword evidence="3 5" id="KW-0067">ATP-binding</keyword>
<feature type="domain" description="ABC transporter" evidence="4">
    <location>
        <begin position="15"/>
        <end position="254"/>
    </location>
</feature>
<keyword evidence="1" id="KW-0813">Transport</keyword>
<reference evidence="6" key="1">
    <citation type="journal article" date="2019" name="Int. J. Syst. Evol. Microbiol.">
        <title>The Global Catalogue of Microorganisms (GCM) 10K type strain sequencing project: providing services to taxonomists for standard genome sequencing and annotation.</title>
        <authorList>
            <consortium name="The Broad Institute Genomics Platform"/>
            <consortium name="The Broad Institute Genome Sequencing Center for Infectious Disease"/>
            <person name="Wu L."/>
            <person name="Ma J."/>
        </authorList>
    </citation>
    <scope>NUCLEOTIDE SEQUENCE [LARGE SCALE GENOMIC DNA]</scope>
    <source>
        <strain evidence="6">CGMCC 1.10131</strain>
    </source>
</reference>
<dbReference type="InterPro" id="IPR017781">
    <property type="entry name" value="ABC_transptr_urea_ATP-bd_UrtD"/>
</dbReference>
<evidence type="ECO:0000256" key="2">
    <source>
        <dbReference type="ARBA" id="ARBA00022741"/>
    </source>
</evidence>